<accession>F6W3P5</accession>
<dbReference type="Ensembl" id="ENSCINT00000024019.2">
    <property type="protein sequence ID" value="ENSCINP00000023773.2"/>
    <property type="gene ID" value="ENSCING00000012818.2"/>
</dbReference>
<evidence type="ECO:0000313" key="2">
    <source>
        <dbReference type="Proteomes" id="UP000008144"/>
    </source>
</evidence>
<reference evidence="1" key="4">
    <citation type="submission" date="2025-09" db="UniProtKB">
        <authorList>
            <consortium name="Ensembl"/>
        </authorList>
    </citation>
    <scope>IDENTIFICATION</scope>
</reference>
<dbReference type="EMBL" id="EAAA01001673">
    <property type="status" value="NOT_ANNOTATED_CDS"/>
    <property type="molecule type" value="Genomic_DNA"/>
</dbReference>
<reference evidence="1" key="3">
    <citation type="submission" date="2025-08" db="UniProtKB">
        <authorList>
            <consortium name="Ensembl"/>
        </authorList>
    </citation>
    <scope>IDENTIFICATION</scope>
</reference>
<reference evidence="1" key="2">
    <citation type="journal article" date="2008" name="Genome Biol.">
        <title>Improved genome assembly and evidence-based global gene model set for the chordate Ciona intestinalis: new insight into intron and operon populations.</title>
        <authorList>
            <person name="Satou Y."/>
            <person name="Mineta K."/>
            <person name="Ogasawara M."/>
            <person name="Sasakura Y."/>
            <person name="Shoguchi E."/>
            <person name="Ueno K."/>
            <person name="Yamada L."/>
            <person name="Matsumoto J."/>
            <person name="Wasserscheid J."/>
            <person name="Dewar K."/>
            <person name="Wiley G.B."/>
            <person name="Macmil S.L."/>
            <person name="Roe B.A."/>
            <person name="Zeller R.W."/>
            <person name="Hastings K.E."/>
            <person name="Lemaire P."/>
            <person name="Lindquist E."/>
            <person name="Endo T."/>
            <person name="Hotta K."/>
            <person name="Inaba K."/>
        </authorList>
    </citation>
    <scope>NUCLEOTIDE SEQUENCE [LARGE SCALE GENOMIC DNA]</scope>
    <source>
        <strain evidence="1">wild type</strain>
    </source>
</reference>
<proteinExistence type="predicted"/>
<reference evidence="2" key="1">
    <citation type="journal article" date="2002" name="Science">
        <title>The draft genome of Ciona intestinalis: insights into chordate and vertebrate origins.</title>
        <authorList>
            <person name="Dehal P."/>
            <person name="Satou Y."/>
            <person name="Campbell R.K."/>
            <person name="Chapman J."/>
            <person name="Degnan B."/>
            <person name="De Tomaso A."/>
            <person name="Davidson B."/>
            <person name="Di Gregorio A."/>
            <person name="Gelpke M."/>
            <person name="Goodstein D.M."/>
            <person name="Harafuji N."/>
            <person name="Hastings K.E."/>
            <person name="Ho I."/>
            <person name="Hotta K."/>
            <person name="Huang W."/>
            <person name="Kawashima T."/>
            <person name="Lemaire P."/>
            <person name="Martinez D."/>
            <person name="Meinertzhagen I.A."/>
            <person name="Necula S."/>
            <person name="Nonaka M."/>
            <person name="Putnam N."/>
            <person name="Rash S."/>
            <person name="Saiga H."/>
            <person name="Satake M."/>
            <person name="Terry A."/>
            <person name="Yamada L."/>
            <person name="Wang H.G."/>
            <person name="Awazu S."/>
            <person name="Azumi K."/>
            <person name="Boore J."/>
            <person name="Branno M."/>
            <person name="Chin-Bow S."/>
            <person name="DeSantis R."/>
            <person name="Doyle S."/>
            <person name="Francino P."/>
            <person name="Keys D.N."/>
            <person name="Haga S."/>
            <person name="Hayashi H."/>
            <person name="Hino K."/>
            <person name="Imai K.S."/>
            <person name="Inaba K."/>
            <person name="Kano S."/>
            <person name="Kobayashi K."/>
            <person name="Kobayashi M."/>
            <person name="Lee B.I."/>
            <person name="Makabe K.W."/>
            <person name="Manohar C."/>
            <person name="Matassi G."/>
            <person name="Medina M."/>
            <person name="Mochizuki Y."/>
            <person name="Mount S."/>
            <person name="Morishita T."/>
            <person name="Miura S."/>
            <person name="Nakayama A."/>
            <person name="Nishizaka S."/>
            <person name="Nomoto H."/>
            <person name="Ohta F."/>
            <person name="Oishi K."/>
            <person name="Rigoutsos I."/>
            <person name="Sano M."/>
            <person name="Sasaki A."/>
            <person name="Sasakura Y."/>
            <person name="Shoguchi E."/>
            <person name="Shin-i T."/>
            <person name="Spagnuolo A."/>
            <person name="Stainier D."/>
            <person name="Suzuki M.M."/>
            <person name="Tassy O."/>
            <person name="Takatori N."/>
            <person name="Tokuoka M."/>
            <person name="Yagi K."/>
            <person name="Yoshizaki F."/>
            <person name="Wada S."/>
            <person name="Zhang C."/>
            <person name="Hyatt P.D."/>
            <person name="Larimer F."/>
            <person name="Detter C."/>
            <person name="Doggett N."/>
            <person name="Glavina T."/>
            <person name="Hawkins T."/>
            <person name="Richardson P."/>
            <person name="Lucas S."/>
            <person name="Kohara Y."/>
            <person name="Levine M."/>
            <person name="Satoh N."/>
            <person name="Rokhsar D.S."/>
        </authorList>
    </citation>
    <scope>NUCLEOTIDE SEQUENCE [LARGE SCALE GENOMIC DNA]</scope>
</reference>
<protein>
    <submittedName>
        <fullName evidence="1">Uncharacterized protein</fullName>
    </submittedName>
</protein>
<sequence length="151" mass="17563">MMESAVTMLQVDENNTSKSTTDCLLVVPQNTVPMAKHRKNYTKKMNKLKKAEEEGFITDEEVWRRRKQRQEREKIEAFRQRHAGKTGAVKKLDWETFVEGYDEHEQVKTLEEEIYKPTYVANANLKDETLFSALGKSVMPHKRIAFVGTVV</sequence>
<dbReference type="Proteomes" id="UP000008144">
    <property type="component" value="Chromosome 3"/>
</dbReference>
<keyword evidence="2" id="KW-1185">Reference proteome</keyword>
<dbReference type="InParanoid" id="F6W3P5"/>
<evidence type="ECO:0000313" key="1">
    <source>
        <dbReference type="Ensembl" id="ENSCINP00000023773.2"/>
    </source>
</evidence>
<name>F6W3P5_CIOIN</name>
<dbReference type="AlphaFoldDB" id="F6W3P5"/>
<organism evidence="1 2">
    <name type="scientific">Ciona intestinalis</name>
    <name type="common">Transparent sea squirt</name>
    <name type="synonym">Ascidia intestinalis</name>
    <dbReference type="NCBI Taxonomy" id="7719"/>
    <lineage>
        <taxon>Eukaryota</taxon>
        <taxon>Metazoa</taxon>
        <taxon>Chordata</taxon>
        <taxon>Tunicata</taxon>
        <taxon>Ascidiacea</taxon>
        <taxon>Phlebobranchia</taxon>
        <taxon>Cionidae</taxon>
        <taxon>Ciona</taxon>
    </lineage>
</organism>
<dbReference type="HOGENOM" id="CLU_1735526_0_0_1"/>